<dbReference type="Gene3D" id="2.60.40.10">
    <property type="entry name" value="Immunoglobulins"/>
    <property type="match status" value="2"/>
</dbReference>
<dbReference type="EMBL" id="AP022822">
    <property type="protein sequence ID" value="BCA84713.1"/>
    <property type="molecule type" value="Genomic_DNA"/>
</dbReference>
<accession>A0A679I8P9</accession>
<dbReference type="Pfam" id="PF17802">
    <property type="entry name" value="SpaA"/>
    <property type="match status" value="1"/>
</dbReference>
<name>A0A679I8P9_9ENTE</name>
<feature type="domain" description="SpaA-like prealbumin fold" evidence="3">
    <location>
        <begin position="200"/>
        <end position="297"/>
    </location>
</feature>
<dbReference type="PROSITE" id="PS51257">
    <property type="entry name" value="PROKAR_LIPOPROTEIN"/>
    <property type="match status" value="1"/>
</dbReference>
<feature type="transmembrane region" description="Helical" evidence="1">
    <location>
        <begin position="374"/>
        <end position="393"/>
    </location>
</feature>
<keyword evidence="1" id="KW-0472">Membrane</keyword>
<dbReference type="InterPro" id="IPR041033">
    <property type="entry name" value="SpaA_PFL_dom_1"/>
</dbReference>
<organism evidence="4 5">
    <name type="scientific">Enterococcus saigonensis</name>
    <dbReference type="NCBI Taxonomy" id="1805431"/>
    <lineage>
        <taxon>Bacteria</taxon>
        <taxon>Bacillati</taxon>
        <taxon>Bacillota</taxon>
        <taxon>Bacilli</taxon>
        <taxon>Lactobacillales</taxon>
        <taxon>Enterococcaceae</taxon>
        <taxon>Enterococcus</taxon>
    </lineage>
</organism>
<evidence type="ECO:0000313" key="5">
    <source>
        <dbReference type="Proteomes" id="UP000502998"/>
    </source>
</evidence>
<sequence>MKRQIELLFFIIVIFISCFVIAKPARATEEITLRLHKRIFPDIENKVTYDLNIADEKKAFLSQTLPQNGANFVIYDLSQPLDQNQKPKKIVLADWKDATRRDVFEAAKKYKVVGKVQTSYDKATKQAGVATAKLARQQTKNPLYLILEVKAEPNSEINGVQEQSAVPTVFDPKKNPENKVDLYLETVYYSRHPYFFNYGKMRGSGEMPLAGVEYVLYKLNDEAKRLYLEENEGSDTWYSWTFSEQPKNDTRLERFISNEEGLITTNHRNLPPGTYYFQEVKAVPGFDKNEQLSDVEVFIPNTWTDLKGNFFPATVNGKGICEMRDGKVPEIVLQRATPKVLHIQRAKNRVQGFSLDNAWITAKQLPEKLKKGELVFEMTVIIVFSLLLLGFMLHRFYKNKIK</sequence>
<dbReference type="KEGG" id="esg:EsVE80_02360"/>
<keyword evidence="1" id="KW-1133">Transmembrane helix</keyword>
<gene>
    <name evidence="4" type="primary">fms17</name>
    <name evidence="4" type="ORF">EsVE80_02360</name>
</gene>
<protein>
    <submittedName>
        <fullName evidence="4">Peptidase</fullName>
    </submittedName>
</protein>
<feature type="domain" description="Gram-positive pilin subunit D1 N-terminal" evidence="2">
    <location>
        <begin position="29"/>
        <end position="169"/>
    </location>
</feature>
<dbReference type="Proteomes" id="UP000502998">
    <property type="component" value="Chromosome"/>
</dbReference>
<keyword evidence="5" id="KW-1185">Reference proteome</keyword>
<dbReference type="Pfam" id="PF16555">
    <property type="entry name" value="GramPos_pilinD1"/>
    <property type="match status" value="1"/>
</dbReference>
<dbReference type="RefSeq" id="WP_173102099.1">
    <property type="nucleotide sequence ID" value="NZ_AP022822.1"/>
</dbReference>
<dbReference type="AlphaFoldDB" id="A0A679I8P9"/>
<reference evidence="4 5" key="1">
    <citation type="submission" date="2020-02" db="EMBL/GenBank/DDBJ databases">
        <title>Characterization of vanA genotype vancomycin-resistant Enterococcus saigonensis VE80.</title>
        <authorList>
            <person name="Harada T."/>
            <person name="Motooka D."/>
            <person name="Nakamura S."/>
            <person name="Yamamoto Y."/>
            <person name="Kawahara R."/>
            <person name="Kawatsu K."/>
        </authorList>
    </citation>
    <scope>NUCLEOTIDE SEQUENCE [LARGE SCALE GENOMIC DNA]</scope>
    <source>
        <strain evidence="4 5">VE80</strain>
    </source>
</reference>
<evidence type="ECO:0000259" key="2">
    <source>
        <dbReference type="Pfam" id="PF16555"/>
    </source>
</evidence>
<evidence type="ECO:0000256" key="1">
    <source>
        <dbReference type="SAM" id="Phobius"/>
    </source>
</evidence>
<evidence type="ECO:0000313" key="4">
    <source>
        <dbReference type="EMBL" id="BCA84713.1"/>
    </source>
</evidence>
<dbReference type="InterPro" id="IPR032364">
    <property type="entry name" value="GramPos_pilinD1_N"/>
</dbReference>
<dbReference type="InterPro" id="IPR013783">
    <property type="entry name" value="Ig-like_fold"/>
</dbReference>
<evidence type="ECO:0000259" key="3">
    <source>
        <dbReference type="Pfam" id="PF17802"/>
    </source>
</evidence>
<proteinExistence type="predicted"/>
<keyword evidence="1" id="KW-0812">Transmembrane</keyword>